<evidence type="ECO:0000256" key="4">
    <source>
        <dbReference type="ARBA" id="ARBA00022643"/>
    </source>
</evidence>
<dbReference type="PANTHER" id="PTHR43821:SF1">
    <property type="entry name" value="NAD(P)H NITROREDUCTASE YDJA-RELATED"/>
    <property type="match status" value="1"/>
</dbReference>
<dbReference type="EMBL" id="BMAR01000040">
    <property type="protein sequence ID" value="GFR50722.1"/>
    <property type="molecule type" value="Genomic_DNA"/>
</dbReference>
<keyword evidence="3" id="KW-0285">Flavoprotein</keyword>
<evidence type="ECO:0000256" key="1">
    <source>
        <dbReference type="ARBA" id="ARBA00001917"/>
    </source>
</evidence>
<comment type="caution">
    <text evidence="9">The sequence shown here is derived from an EMBL/GenBank/DDBJ whole genome shotgun (WGS) entry which is preliminary data.</text>
</comment>
<evidence type="ECO:0000256" key="2">
    <source>
        <dbReference type="ARBA" id="ARBA00007118"/>
    </source>
</evidence>
<dbReference type="InterPro" id="IPR052530">
    <property type="entry name" value="NAD(P)H_nitroreductase"/>
</dbReference>
<feature type="domain" description="Nitroreductase" evidence="8">
    <location>
        <begin position="93"/>
        <end position="261"/>
    </location>
</feature>
<evidence type="ECO:0000256" key="3">
    <source>
        <dbReference type="ARBA" id="ARBA00022630"/>
    </source>
</evidence>
<sequence length="262" mass="28397">MSSEMCILALLGASGLVGIVSNNAIVTATLFVGGFLMWACFTLPECLKPSQPSKPAPEADASKAAAAAAKSDDAAAAAAALPLPAPDAVMSLIKRRRSVFPRDYSGEEVPREQVEMLLEAANWAPTHGMTEPWRFVVLRGASKTAMEDLTLELCRTRLAPEQAAKTLEKLEKKRGSTWGKVSCYIAICCKRQAKPGKMMPEWEEMAAVSCAVQNMYLMSTSLGLGGYWSSWQEVARESPEMKELLGLSPEDRVMGFFTLGRV</sequence>
<dbReference type="InterPro" id="IPR026021">
    <property type="entry name" value="YdjA-like"/>
</dbReference>
<comment type="cofactor">
    <cofactor evidence="1">
        <name>FMN</name>
        <dbReference type="ChEBI" id="CHEBI:58210"/>
    </cofactor>
</comment>
<dbReference type="Pfam" id="PF00881">
    <property type="entry name" value="Nitroreductase"/>
    <property type="match status" value="1"/>
</dbReference>
<dbReference type="Proteomes" id="UP001054857">
    <property type="component" value="Unassembled WGS sequence"/>
</dbReference>
<dbReference type="InterPro" id="IPR029479">
    <property type="entry name" value="Nitroreductase"/>
</dbReference>
<keyword evidence="6" id="KW-0560">Oxidoreductase</keyword>
<gene>
    <name evidence="9" type="ORF">Agub_g12979</name>
</gene>
<keyword evidence="5" id="KW-0521">NADP</keyword>
<accession>A0AAD3HS01</accession>
<dbReference type="GO" id="GO:0016491">
    <property type="term" value="F:oxidoreductase activity"/>
    <property type="evidence" value="ECO:0007669"/>
    <property type="project" value="UniProtKB-KW"/>
</dbReference>
<keyword evidence="7" id="KW-0520">NAD</keyword>
<comment type="similarity">
    <text evidence="2">Belongs to the nitroreductase family.</text>
</comment>
<dbReference type="Gene3D" id="3.40.109.10">
    <property type="entry name" value="NADH Oxidase"/>
    <property type="match status" value="1"/>
</dbReference>
<evidence type="ECO:0000256" key="7">
    <source>
        <dbReference type="ARBA" id="ARBA00023027"/>
    </source>
</evidence>
<reference evidence="9 10" key="1">
    <citation type="journal article" date="2021" name="Sci. Rep.">
        <title>Genome sequencing of the multicellular alga Astrephomene provides insights into convergent evolution of germ-soma differentiation.</title>
        <authorList>
            <person name="Yamashita S."/>
            <person name="Yamamoto K."/>
            <person name="Matsuzaki R."/>
            <person name="Suzuki S."/>
            <person name="Yamaguchi H."/>
            <person name="Hirooka S."/>
            <person name="Minakuchi Y."/>
            <person name="Miyagishima S."/>
            <person name="Kawachi M."/>
            <person name="Toyoda A."/>
            <person name="Nozaki H."/>
        </authorList>
    </citation>
    <scope>NUCLEOTIDE SEQUENCE [LARGE SCALE GENOMIC DNA]</scope>
    <source>
        <strain evidence="9 10">NIES-4017</strain>
    </source>
</reference>
<dbReference type="SUPFAM" id="SSF55469">
    <property type="entry name" value="FMN-dependent nitroreductase-like"/>
    <property type="match status" value="1"/>
</dbReference>
<evidence type="ECO:0000313" key="9">
    <source>
        <dbReference type="EMBL" id="GFR50722.1"/>
    </source>
</evidence>
<proteinExistence type="inferred from homology"/>
<dbReference type="PANTHER" id="PTHR43821">
    <property type="entry name" value="NAD(P)H NITROREDUCTASE YDJA-RELATED"/>
    <property type="match status" value="1"/>
</dbReference>
<name>A0AAD3HS01_9CHLO</name>
<evidence type="ECO:0000313" key="10">
    <source>
        <dbReference type="Proteomes" id="UP001054857"/>
    </source>
</evidence>
<protein>
    <recommendedName>
        <fullName evidence="8">Nitroreductase domain-containing protein</fullName>
    </recommendedName>
</protein>
<dbReference type="AlphaFoldDB" id="A0AAD3HS01"/>
<feature type="non-terminal residue" evidence="9">
    <location>
        <position position="262"/>
    </location>
</feature>
<dbReference type="CDD" id="cd02135">
    <property type="entry name" value="YdjA-like"/>
    <property type="match status" value="1"/>
</dbReference>
<organism evidence="9 10">
    <name type="scientific">Astrephomene gubernaculifera</name>
    <dbReference type="NCBI Taxonomy" id="47775"/>
    <lineage>
        <taxon>Eukaryota</taxon>
        <taxon>Viridiplantae</taxon>
        <taxon>Chlorophyta</taxon>
        <taxon>core chlorophytes</taxon>
        <taxon>Chlorophyceae</taxon>
        <taxon>CS clade</taxon>
        <taxon>Chlamydomonadales</taxon>
        <taxon>Astrephomenaceae</taxon>
        <taxon>Astrephomene</taxon>
    </lineage>
</organism>
<evidence type="ECO:0000256" key="5">
    <source>
        <dbReference type="ARBA" id="ARBA00022857"/>
    </source>
</evidence>
<keyword evidence="4" id="KW-0288">FMN</keyword>
<dbReference type="InterPro" id="IPR000415">
    <property type="entry name" value="Nitroreductase-like"/>
</dbReference>
<evidence type="ECO:0000259" key="8">
    <source>
        <dbReference type="Pfam" id="PF00881"/>
    </source>
</evidence>
<keyword evidence="10" id="KW-1185">Reference proteome</keyword>
<evidence type="ECO:0000256" key="6">
    <source>
        <dbReference type="ARBA" id="ARBA00023002"/>
    </source>
</evidence>